<gene>
    <name evidence="2" type="ORF">H8S33_17300</name>
</gene>
<feature type="coiled-coil region" evidence="1">
    <location>
        <begin position="114"/>
        <end position="141"/>
    </location>
</feature>
<dbReference type="PANTHER" id="PTHR34547">
    <property type="entry name" value="YACP-LIKE NYN DOMAIN PROTEIN"/>
    <property type="match status" value="1"/>
</dbReference>
<evidence type="ECO:0000313" key="2">
    <source>
        <dbReference type="EMBL" id="MBC5638533.1"/>
    </source>
</evidence>
<dbReference type="EMBL" id="JACOOL010000017">
    <property type="protein sequence ID" value="MBC5638533.1"/>
    <property type="molecule type" value="Genomic_DNA"/>
</dbReference>
<evidence type="ECO:0000313" key="3">
    <source>
        <dbReference type="Proteomes" id="UP000637359"/>
    </source>
</evidence>
<dbReference type="PANTHER" id="PTHR34547:SF1">
    <property type="entry name" value="YACP-LIKE NYN DOMAIN PROTEIN"/>
    <property type="match status" value="1"/>
</dbReference>
<keyword evidence="1" id="KW-0175">Coiled coil</keyword>
<organism evidence="2 3">
    <name type="scientific">Ornithinibacillus hominis</name>
    <dbReference type="NCBI Taxonomy" id="2763055"/>
    <lineage>
        <taxon>Bacteria</taxon>
        <taxon>Bacillati</taxon>
        <taxon>Bacillota</taxon>
        <taxon>Bacilli</taxon>
        <taxon>Bacillales</taxon>
        <taxon>Bacillaceae</taxon>
        <taxon>Ornithinibacillus</taxon>
    </lineage>
</organism>
<dbReference type="Proteomes" id="UP000637359">
    <property type="component" value="Unassembled WGS sequence"/>
</dbReference>
<proteinExistence type="predicted"/>
<name>A0A923L8Q1_9BACI</name>
<dbReference type="RefSeq" id="WP_186871241.1">
    <property type="nucleotide sequence ID" value="NZ_JACOOL010000017.1"/>
</dbReference>
<dbReference type="Pfam" id="PF05991">
    <property type="entry name" value="NYN_YacP"/>
    <property type="match status" value="1"/>
</dbReference>
<protein>
    <submittedName>
        <fullName evidence="2">NYN domain-containing protein</fullName>
    </submittedName>
</protein>
<sequence length="169" mass="19967">MVVLIVDGYNIIGDWDELKQLKQKDLSQARDRLIELMAEYQAYSGSRVIIVFDAYYVRGIESKLKQYKVEIIYTKEKETADECIERLVKKVKNVRTQIYVATSDYEEQRMIFGQGALRKSARELKVELENMNREISHSVSEHMKARPKSKIPLNDDILEKFEKWRRGKM</sequence>
<comment type="caution">
    <text evidence="2">The sequence shown here is derived from an EMBL/GenBank/DDBJ whole genome shotgun (WGS) entry which is preliminary data.</text>
</comment>
<keyword evidence="3" id="KW-1185">Reference proteome</keyword>
<reference evidence="2" key="1">
    <citation type="submission" date="2020-08" db="EMBL/GenBank/DDBJ databases">
        <title>Genome public.</title>
        <authorList>
            <person name="Liu C."/>
            <person name="Sun Q."/>
        </authorList>
    </citation>
    <scope>NUCLEOTIDE SEQUENCE</scope>
    <source>
        <strain evidence="2">BX22</strain>
    </source>
</reference>
<dbReference type="AlphaFoldDB" id="A0A923L8Q1"/>
<accession>A0A923L8Q1</accession>
<dbReference type="InterPro" id="IPR010298">
    <property type="entry name" value="YacP-like"/>
</dbReference>
<evidence type="ECO:0000256" key="1">
    <source>
        <dbReference type="SAM" id="Coils"/>
    </source>
</evidence>
<dbReference type="CDD" id="cd10912">
    <property type="entry name" value="PIN_YacP-like"/>
    <property type="match status" value="1"/>
</dbReference>